<protein>
    <submittedName>
        <fullName evidence="2">Uncharacterized protein</fullName>
    </submittedName>
</protein>
<name>A0AAD6TB21_9AGAR</name>
<feature type="region of interest" description="Disordered" evidence="1">
    <location>
        <begin position="1"/>
        <end position="21"/>
    </location>
</feature>
<reference evidence="2" key="1">
    <citation type="submission" date="2023-03" db="EMBL/GenBank/DDBJ databases">
        <title>Massive genome expansion in bonnet fungi (Mycena s.s.) driven by repeated elements and novel gene families across ecological guilds.</title>
        <authorList>
            <consortium name="Lawrence Berkeley National Laboratory"/>
            <person name="Harder C.B."/>
            <person name="Miyauchi S."/>
            <person name="Viragh M."/>
            <person name="Kuo A."/>
            <person name="Thoen E."/>
            <person name="Andreopoulos B."/>
            <person name="Lu D."/>
            <person name="Skrede I."/>
            <person name="Drula E."/>
            <person name="Henrissat B."/>
            <person name="Morin E."/>
            <person name="Kohler A."/>
            <person name="Barry K."/>
            <person name="LaButti K."/>
            <person name="Morin E."/>
            <person name="Salamov A."/>
            <person name="Lipzen A."/>
            <person name="Mereny Z."/>
            <person name="Hegedus B."/>
            <person name="Baldrian P."/>
            <person name="Stursova M."/>
            <person name="Weitz H."/>
            <person name="Taylor A."/>
            <person name="Grigoriev I.V."/>
            <person name="Nagy L.G."/>
            <person name="Martin F."/>
            <person name="Kauserud H."/>
        </authorList>
    </citation>
    <scope>NUCLEOTIDE SEQUENCE</scope>
    <source>
        <strain evidence="2">CBHHK200</strain>
    </source>
</reference>
<gene>
    <name evidence="2" type="ORF">C8F04DRAFT_1230474</name>
</gene>
<proteinExistence type="predicted"/>
<dbReference type="AlphaFoldDB" id="A0AAD6TB21"/>
<evidence type="ECO:0000256" key="1">
    <source>
        <dbReference type="SAM" id="MobiDB-lite"/>
    </source>
</evidence>
<keyword evidence="3" id="KW-1185">Reference proteome</keyword>
<evidence type="ECO:0000313" key="3">
    <source>
        <dbReference type="Proteomes" id="UP001218188"/>
    </source>
</evidence>
<feature type="region of interest" description="Disordered" evidence="1">
    <location>
        <begin position="68"/>
        <end position="99"/>
    </location>
</feature>
<comment type="caution">
    <text evidence="2">The sequence shown here is derived from an EMBL/GenBank/DDBJ whole genome shotgun (WGS) entry which is preliminary data.</text>
</comment>
<dbReference type="Proteomes" id="UP001218188">
    <property type="component" value="Unassembled WGS sequence"/>
</dbReference>
<dbReference type="EMBL" id="JARJCM010000018">
    <property type="protein sequence ID" value="KAJ7041088.1"/>
    <property type="molecule type" value="Genomic_DNA"/>
</dbReference>
<sequence length="191" mass="21232">MYSIADTARMPRPTHRNDCRASSARAPACMQDGSCIHEDSMHTRSELAPRASARRRHLVLGARRTRLGRGCGAGQRGPRERASTGPAHSPRVRVEESEGWVESEGDVDRWRGSVWRTHQQAPARVLEGSLCRLHRTSVWAARDAEFDVVSTRRSTPSVRYVPRSVPVPSPTPESARLRAAKVAVLALRRRG</sequence>
<organism evidence="2 3">
    <name type="scientific">Mycena alexandri</name>
    <dbReference type="NCBI Taxonomy" id="1745969"/>
    <lineage>
        <taxon>Eukaryota</taxon>
        <taxon>Fungi</taxon>
        <taxon>Dikarya</taxon>
        <taxon>Basidiomycota</taxon>
        <taxon>Agaricomycotina</taxon>
        <taxon>Agaricomycetes</taxon>
        <taxon>Agaricomycetidae</taxon>
        <taxon>Agaricales</taxon>
        <taxon>Marasmiineae</taxon>
        <taxon>Mycenaceae</taxon>
        <taxon>Mycena</taxon>
    </lineage>
</organism>
<accession>A0AAD6TB21</accession>
<evidence type="ECO:0000313" key="2">
    <source>
        <dbReference type="EMBL" id="KAJ7041088.1"/>
    </source>
</evidence>